<protein>
    <submittedName>
        <fullName evidence="2">Uncharacterized protein</fullName>
    </submittedName>
</protein>
<evidence type="ECO:0000313" key="3">
    <source>
        <dbReference type="Proteomes" id="UP000068603"/>
    </source>
</evidence>
<dbReference type="AlphaFoldDB" id="A0A107AKS8"/>
<keyword evidence="1" id="KW-1133">Transmembrane helix</keyword>
<reference evidence="2 3" key="1">
    <citation type="submission" date="2015-11" db="EMBL/GenBank/DDBJ databases">
        <title>Expanding the genomic diversity of Burkholderia species for the development of highly accurate diagnostics.</title>
        <authorList>
            <person name="Sahl J."/>
            <person name="Keim P."/>
            <person name="Wagner D."/>
        </authorList>
    </citation>
    <scope>NUCLEOTIDE SEQUENCE [LARGE SCALE GENOMIC DNA]</scope>
    <source>
        <strain evidence="2 3">MSMB1960WGS</strain>
    </source>
</reference>
<feature type="transmembrane region" description="Helical" evidence="1">
    <location>
        <begin position="21"/>
        <end position="44"/>
    </location>
</feature>
<dbReference type="EMBL" id="LPHB01000039">
    <property type="protein sequence ID" value="KWA62970.1"/>
    <property type="molecule type" value="Genomic_DNA"/>
</dbReference>
<name>A0A107AKS8_9BURK</name>
<dbReference type="Proteomes" id="UP000068603">
    <property type="component" value="Unassembled WGS sequence"/>
</dbReference>
<keyword evidence="1" id="KW-0812">Transmembrane</keyword>
<comment type="caution">
    <text evidence="2">The sequence shown here is derived from an EMBL/GenBank/DDBJ whole genome shotgun (WGS) entry which is preliminary data.</text>
</comment>
<keyword evidence="1" id="KW-0472">Membrane</keyword>
<evidence type="ECO:0000313" key="2">
    <source>
        <dbReference type="EMBL" id="KWA62970.1"/>
    </source>
</evidence>
<evidence type="ECO:0000256" key="1">
    <source>
        <dbReference type="SAM" id="Phobius"/>
    </source>
</evidence>
<accession>A0A107AKS8</accession>
<organism evidence="2">
    <name type="scientific">Burkholderia stagnalis</name>
    <dbReference type="NCBI Taxonomy" id="1503054"/>
    <lineage>
        <taxon>Bacteria</taxon>
        <taxon>Pseudomonadati</taxon>
        <taxon>Pseudomonadota</taxon>
        <taxon>Betaproteobacteria</taxon>
        <taxon>Burkholderiales</taxon>
        <taxon>Burkholderiaceae</taxon>
        <taxon>Burkholderia</taxon>
        <taxon>Burkholderia cepacia complex</taxon>
    </lineage>
</organism>
<proteinExistence type="predicted"/>
<gene>
    <name evidence="2" type="ORF">WT44_13170</name>
</gene>
<sequence>MPQSLHQSFRRDRSISMLGGGIVVIVLALVACGLGTVSIVPGYVKGERRNCLNGLEQTLNEIQVSETSFRNGVANAQSIWREAGSAPAPVVDDARPVRSVTGARWPYVACRG</sequence>